<dbReference type="Gene3D" id="2.40.30.10">
    <property type="entry name" value="Translation factors"/>
    <property type="match status" value="2"/>
</dbReference>
<dbReference type="Gene3D" id="1.10.10.2480">
    <property type="match status" value="1"/>
</dbReference>
<accession>A0A9D8PNH3</accession>
<evidence type="ECO:0000256" key="2">
    <source>
        <dbReference type="ARBA" id="ARBA00020675"/>
    </source>
</evidence>
<dbReference type="InterPro" id="IPR006847">
    <property type="entry name" value="IF2_N"/>
</dbReference>
<feature type="binding site" evidence="7">
    <location>
        <begin position="466"/>
        <end position="470"/>
    </location>
    <ligand>
        <name>GTP</name>
        <dbReference type="ChEBI" id="CHEBI:37565"/>
    </ligand>
</feature>
<dbReference type="InterPro" id="IPR044145">
    <property type="entry name" value="IF2_II"/>
</dbReference>
<dbReference type="FunFam" id="2.40.30.10:FF:000008">
    <property type="entry name" value="Translation initiation factor IF-2"/>
    <property type="match status" value="1"/>
</dbReference>
<comment type="similarity">
    <text evidence="1 7 8">Belongs to the TRAFAC class translation factor GTPase superfamily. Classic translation factor GTPase family. IF-2 subfamily.</text>
</comment>
<feature type="region of interest" description="Disordered" evidence="9">
    <location>
        <begin position="72"/>
        <end position="275"/>
    </location>
</feature>
<dbReference type="GO" id="GO:0003924">
    <property type="term" value="F:GTPase activity"/>
    <property type="evidence" value="ECO:0007669"/>
    <property type="project" value="UniProtKB-UniRule"/>
</dbReference>
<dbReference type="Pfam" id="PF22042">
    <property type="entry name" value="EF-G_D2"/>
    <property type="match status" value="1"/>
</dbReference>
<dbReference type="FunFam" id="2.40.30.10:FF:000007">
    <property type="entry name" value="Translation initiation factor IF-2"/>
    <property type="match status" value="1"/>
</dbReference>
<evidence type="ECO:0000256" key="7">
    <source>
        <dbReference type="HAMAP-Rule" id="MF_00100"/>
    </source>
</evidence>
<keyword evidence="6 7" id="KW-0342">GTP-binding</keyword>
<organism evidence="11 12">
    <name type="scientific">Candidatus Zymogenus saltonus</name>
    <dbReference type="NCBI Taxonomy" id="2844893"/>
    <lineage>
        <taxon>Bacteria</taxon>
        <taxon>Deltaproteobacteria</taxon>
        <taxon>Candidatus Zymogenia</taxon>
        <taxon>Candidatus Zymogeniales</taxon>
        <taxon>Candidatus Zymogenaceae</taxon>
        <taxon>Candidatus Zymogenus</taxon>
    </lineage>
</organism>
<dbReference type="GO" id="GO:0005525">
    <property type="term" value="F:GTP binding"/>
    <property type="evidence" value="ECO:0007669"/>
    <property type="project" value="UniProtKB-KW"/>
</dbReference>
<dbReference type="FunFam" id="3.40.50.300:FF:000019">
    <property type="entry name" value="Translation initiation factor IF-2"/>
    <property type="match status" value="1"/>
</dbReference>
<dbReference type="InterPro" id="IPR009000">
    <property type="entry name" value="Transl_B-barrel_sf"/>
</dbReference>
<feature type="binding site" evidence="7">
    <location>
        <begin position="420"/>
        <end position="427"/>
    </location>
    <ligand>
        <name>GTP</name>
        <dbReference type="ChEBI" id="CHEBI:37565"/>
    </ligand>
</feature>
<dbReference type="Pfam" id="PF11987">
    <property type="entry name" value="IF-2"/>
    <property type="match status" value="1"/>
</dbReference>
<dbReference type="Proteomes" id="UP000809273">
    <property type="component" value="Unassembled WGS sequence"/>
</dbReference>
<dbReference type="Pfam" id="PF04760">
    <property type="entry name" value="IF2_N"/>
    <property type="match status" value="1"/>
</dbReference>
<dbReference type="HAMAP" id="MF_00100_B">
    <property type="entry name" value="IF_2_B"/>
    <property type="match status" value="1"/>
</dbReference>
<dbReference type="PROSITE" id="PS01176">
    <property type="entry name" value="IF2"/>
    <property type="match status" value="1"/>
</dbReference>
<dbReference type="GO" id="GO:0005829">
    <property type="term" value="C:cytosol"/>
    <property type="evidence" value="ECO:0007669"/>
    <property type="project" value="TreeGrafter"/>
</dbReference>
<protein>
    <recommendedName>
        <fullName evidence="2 7">Translation initiation factor IF-2</fullName>
    </recommendedName>
</protein>
<reference evidence="11" key="1">
    <citation type="journal article" date="2021" name="Environ. Microbiol.">
        <title>Genomic characterization of three novel Desulfobacterota classes expand the metabolic and phylogenetic diversity of the phylum.</title>
        <authorList>
            <person name="Murphy C.L."/>
            <person name="Biggerstaff J."/>
            <person name="Eichhorn A."/>
            <person name="Ewing E."/>
            <person name="Shahan R."/>
            <person name="Soriano D."/>
            <person name="Stewart S."/>
            <person name="VanMol K."/>
            <person name="Walker R."/>
            <person name="Walters P."/>
            <person name="Elshahed M.S."/>
            <person name="Youssef N.H."/>
        </authorList>
    </citation>
    <scope>NUCLEOTIDE SEQUENCE</scope>
    <source>
        <strain evidence="11">Zod_Metabat.24</strain>
    </source>
</reference>
<keyword evidence="5 7" id="KW-0648">Protein biosynthesis</keyword>
<dbReference type="InterPro" id="IPR000795">
    <property type="entry name" value="T_Tr_GTP-bd_dom"/>
</dbReference>
<comment type="function">
    <text evidence="7 8">One of the essential components for the initiation of protein synthesis. Protects formylmethionyl-tRNA from spontaneous hydrolysis and promotes its binding to the 30S ribosomal subunits. Also involved in the hydrolysis of GTP during the formation of the 70S ribosomal complex.</text>
</comment>
<gene>
    <name evidence="7 11" type="primary">infB</name>
    <name evidence="11" type="ORF">JW984_12185</name>
</gene>
<evidence type="ECO:0000256" key="3">
    <source>
        <dbReference type="ARBA" id="ARBA00022540"/>
    </source>
</evidence>
<dbReference type="InterPro" id="IPR027417">
    <property type="entry name" value="P-loop_NTPase"/>
</dbReference>
<dbReference type="PANTHER" id="PTHR43381:SF5">
    <property type="entry name" value="TR-TYPE G DOMAIN-CONTAINING PROTEIN"/>
    <property type="match status" value="1"/>
</dbReference>
<feature type="region of interest" description="G-domain" evidence="7">
    <location>
        <begin position="414"/>
        <end position="562"/>
    </location>
</feature>
<comment type="subcellular location">
    <subcellularLocation>
        <location evidence="7">Cytoplasm</location>
    </subcellularLocation>
</comment>
<keyword evidence="4 7" id="KW-0547">Nucleotide-binding</keyword>
<evidence type="ECO:0000256" key="9">
    <source>
        <dbReference type="SAM" id="MobiDB-lite"/>
    </source>
</evidence>
<dbReference type="NCBIfam" id="TIGR00231">
    <property type="entry name" value="small_GTP"/>
    <property type="match status" value="1"/>
</dbReference>
<dbReference type="CDD" id="cd03692">
    <property type="entry name" value="mtIF2_IVc"/>
    <property type="match status" value="1"/>
</dbReference>
<feature type="compositionally biased region" description="Basic residues" evidence="9">
    <location>
        <begin position="297"/>
        <end position="312"/>
    </location>
</feature>
<proteinExistence type="inferred from homology"/>
<evidence type="ECO:0000256" key="8">
    <source>
        <dbReference type="RuleBase" id="RU000644"/>
    </source>
</evidence>
<dbReference type="AlphaFoldDB" id="A0A9D8PNH3"/>
<evidence type="ECO:0000313" key="11">
    <source>
        <dbReference type="EMBL" id="MBN1573946.1"/>
    </source>
</evidence>
<dbReference type="GO" id="GO:0003743">
    <property type="term" value="F:translation initiation factor activity"/>
    <property type="evidence" value="ECO:0007669"/>
    <property type="project" value="UniProtKB-UniRule"/>
</dbReference>
<dbReference type="InterPro" id="IPR053905">
    <property type="entry name" value="EF-G-like_DII"/>
</dbReference>
<dbReference type="FunFam" id="3.40.50.10050:FF:000001">
    <property type="entry name" value="Translation initiation factor IF-2"/>
    <property type="match status" value="1"/>
</dbReference>
<dbReference type="SUPFAM" id="SSF52156">
    <property type="entry name" value="Initiation factor IF2/eIF5b, domain 3"/>
    <property type="match status" value="1"/>
</dbReference>
<dbReference type="InterPro" id="IPR000178">
    <property type="entry name" value="TF_IF2_bacterial-like"/>
</dbReference>
<dbReference type="PANTHER" id="PTHR43381">
    <property type="entry name" value="TRANSLATION INITIATION FACTOR IF-2-RELATED"/>
    <property type="match status" value="1"/>
</dbReference>
<dbReference type="NCBIfam" id="TIGR00487">
    <property type="entry name" value="IF-2"/>
    <property type="match status" value="1"/>
</dbReference>
<dbReference type="EMBL" id="JAFGIX010000060">
    <property type="protein sequence ID" value="MBN1573946.1"/>
    <property type="molecule type" value="Genomic_DNA"/>
</dbReference>
<feature type="binding site" evidence="7">
    <location>
        <begin position="520"/>
        <end position="523"/>
    </location>
    <ligand>
        <name>GTP</name>
        <dbReference type="ChEBI" id="CHEBI:37565"/>
    </ligand>
</feature>
<evidence type="ECO:0000256" key="4">
    <source>
        <dbReference type="ARBA" id="ARBA00022741"/>
    </source>
</evidence>
<evidence type="ECO:0000313" key="12">
    <source>
        <dbReference type="Proteomes" id="UP000809273"/>
    </source>
</evidence>
<name>A0A9D8PNH3_9DELT</name>
<keyword evidence="3 7" id="KW-0396">Initiation factor</keyword>
<evidence type="ECO:0000256" key="5">
    <source>
        <dbReference type="ARBA" id="ARBA00022917"/>
    </source>
</evidence>
<dbReference type="Pfam" id="PF00009">
    <property type="entry name" value="GTP_EFTU"/>
    <property type="match status" value="1"/>
</dbReference>
<dbReference type="InterPro" id="IPR015760">
    <property type="entry name" value="TIF_IF2"/>
</dbReference>
<dbReference type="SUPFAM" id="SSF50447">
    <property type="entry name" value="Translation proteins"/>
    <property type="match status" value="2"/>
</dbReference>
<evidence type="ECO:0000256" key="6">
    <source>
        <dbReference type="ARBA" id="ARBA00023134"/>
    </source>
</evidence>
<dbReference type="Gene3D" id="3.40.50.10050">
    <property type="entry name" value="Translation initiation factor IF- 2, domain 3"/>
    <property type="match status" value="1"/>
</dbReference>
<dbReference type="InterPro" id="IPR023115">
    <property type="entry name" value="TIF_IF2_dom3"/>
</dbReference>
<sequence>MAKMKVFELARKLKVDDGALLLKIQEMGIDIDDPEMILEPEEVKILEDKIIKEKGADVVEERIKPTVIRRRAKKKPQERVVQEGMEEEEKEAAEDVEVAEGEVEAVSKGEEERKLEDKREIRRRESEKAERADEREMPKKADKEIKAKEELKTAEESTPKIEDIPVEGGDRADKAAKAPEVKGERVLRKRLKTVSKDEITEILRPKVIQKPTKEDILHGKDKKFKRDKGEKEGSPSVVGTAPAPAKKEAEKRRKKKKRQQEDVSMEPQKRSLKKREILIRTDDAVKWDEGKQFREEKKRKKPKKKEAKAAKPAKKVFKKPLITTPKASKRVIKIEEVISVGELARKMGVKAADIIKKLMELGVTTTSINNVIDMDTASLVAQDYEYEVENVAFEEESIIKEVDDRREDLVLRPPVVTIMGHVDHGKTTLLDAIRQTNVVGGELGGITQHIGAYEVDIADKKIVFLDTPGHKAFTTMRARGAEVTDIVVLVVAADDGVMPQTVEAINHAKAAGVPIIVAVNKIDKPEANPSKIKKGLIEYGLITEEMGGDTIFVEISAKEKKNLNGLLEMIAIQAEVLELSANPNKHARGVVIEAKLDRGRGPIATVLIKEGTLKVGDHFVMGLYGGRVRALINDKGENVESAGPSIPTEVLGLGGVPNAGDPMIVVESERDAKEIAGHRQMRSREKEMVVPQAKVTLEDLYERIKREGKQELNLIIKADVQGSAEALSENLINLSTDEIKVVIIHGATGSITESDVILASASDAIVIGFSVRPEPKVAELAEKENVEIKLYNVIYDCVDDIKKALTGMLAPKYVEKTLGRAEVREIFNVPKIGAVAGSYVIDGKILRGSNVRLIRNDEVVFKGKMSSLRRFKEDTKEVASGYECGIKIDNFNDIQPKDIIEAYEIEEVAREL</sequence>
<reference evidence="11" key="2">
    <citation type="submission" date="2021-01" db="EMBL/GenBank/DDBJ databases">
        <authorList>
            <person name="Hahn C.R."/>
            <person name="Youssef N.H."/>
            <person name="Elshahed M."/>
        </authorList>
    </citation>
    <scope>NUCLEOTIDE SEQUENCE</scope>
    <source>
        <strain evidence="11">Zod_Metabat.24</strain>
    </source>
</reference>
<dbReference type="InterPro" id="IPR005225">
    <property type="entry name" value="Small_GTP-bd"/>
</dbReference>
<dbReference type="CDD" id="cd03702">
    <property type="entry name" value="IF2_mtIF2_II"/>
    <property type="match status" value="1"/>
</dbReference>
<feature type="compositionally biased region" description="Basic and acidic residues" evidence="9">
    <location>
        <begin position="105"/>
        <end position="186"/>
    </location>
</feature>
<feature type="compositionally biased region" description="Basic and acidic residues" evidence="9">
    <location>
        <begin position="194"/>
        <end position="204"/>
    </location>
</feature>
<dbReference type="Gene3D" id="3.40.50.300">
    <property type="entry name" value="P-loop containing nucleotide triphosphate hydrolases"/>
    <property type="match status" value="1"/>
</dbReference>
<dbReference type="SUPFAM" id="SSF52540">
    <property type="entry name" value="P-loop containing nucleoside triphosphate hydrolases"/>
    <property type="match status" value="1"/>
</dbReference>
<dbReference type="PROSITE" id="PS51722">
    <property type="entry name" value="G_TR_2"/>
    <property type="match status" value="1"/>
</dbReference>
<evidence type="ECO:0000259" key="10">
    <source>
        <dbReference type="PROSITE" id="PS51722"/>
    </source>
</evidence>
<feature type="compositionally biased region" description="Acidic residues" evidence="9">
    <location>
        <begin position="84"/>
        <end position="103"/>
    </location>
</feature>
<keyword evidence="7" id="KW-0963">Cytoplasm</keyword>
<feature type="domain" description="Tr-type G" evidence="10">
    <location>
        <begin position="411"/>
        <end position="578"/>
    </location>
</feature>
<comment type="caution">
    <text evidence="11">The sequence shown here is derived from an EMBL/GenBank/DDBJ whole genome shotgun (WGS) entry which is preliminary data.</text>
</comment>
<dbReference type="InterPro" id="IPR036925">
    <property type="entry name" value="TIF_IF2_dom3_sf"/>
</dbReference>
<dbReference type="CDD" id="cd01887">
    <property type="entry name" value="IF2_eIF5B"/>
    <property type="match status" value="1"/>
</dbReference>
<feature type="region of interest" description="Disordered" evidence="9">
    <location>
        <begin position="293"/>
        <end position="312"/>
    </location>
</feature>
<evidence type="ECO:0000256" key="1">
    <source>
        <dbReference type="ARBA" id="ARBA00007733"/>
    </source>
</evidence>